<gene>
    <name evidence="1" type="ORF">HYC85_011343</name>
</gene>
<evidence type="ECO:0000313" key="2">
    <source>
        <dbReference type="Proteomes" id="UP000593564"/>
    </source>
</evidence>
<dbReference type="EMBL" id="JACBKZ010000005">
    <property type="protein sequence ID" value="KAF5949350.1"/>
    <property type="molecule type" value="Genomic_DNA"/>
</dbReference>
<evidence type="ECO:0000313" key="1">
    <source>
        <dbReference type="EMBL" id="KAF5949350.1"/>
    </source>
</evidence>
<reference evidence="1 2" key="2">
    <citation type="submission" date="2020-07" db="EMBL/GenBank/DDBJ databases">
        <title>Genome assembly of wild tea tree DASZ reveals pedigree and selection history of tea varieties.</title>
        <authorList>
            <person name="Zhang W."/>
        </authorList>
    </citation>
    <scope>NUCLEOTIDE SEQUENCE [LARGE SCALE GENOMIC DNA]</scope>
    <source>
        <strain evidence="2">cv. G240</strain>
        <tissue evidence="1">Leaf</tissue>
    </source>
</reference>
<keyword evidence="2" id="KW-1185">Reference proteome</keyword>
<reference evidence="2" key="1">
    <citation type="journal article" date="2020" name="Nat. Commun.">
        <title>Genome assembly of wild tea tree DASZ reveals pedigree and selection history of tea varieties.</title>
        <authorList>
            <person name="Zhang W."/>
            <person name="Zhang Y."/>
            <person name="Qiu H."/>
            <person name="Guo Y."/>
            <person name="Wan H."/>
            <person name="Zhang X."/>
            <person name="Scossa F."/>
            <person name="Alseekh S."/>
            <person name="Zhang Q."/>
            <person name="Wang P."/>
            <person name="Xu L."/>
            <person name="Schmidt M.H."/>
            <person name="Jia X."/>
            <person name="Li D."/>
            <person name="Zhu A."/>
            <person name="Guo F."/>
            <person name="Chen W."/>
            <person name="Ni D."/>
            <person name="Usadel B."/>
            <person name="Fernie A.R."/>
            <person name="Wen W."/>
        </authorList>
    </citation>
    <scope>NUCLEOTIDE SEQUENCE [LARGE SCALE GENOMIC DNA]</scope>
    <source>
        <strain evidence="2">cv. G240</strain>
    </source>
</reference>
<dbReference type="Proteomes" id="UP000593564">
    <property type="component" value="Unassembled WGS sequence"/>
</dbReference>
<accession>A0A7J7H8T3</accession>
<proteinExistence type="predicted"/>
<protein>
    <submittedName>
        <fullName evidence="1">Uncharacterized protein</fullName>
    </submittedName>
</protein>
<sequence length="140" mass="15631">MHDMGKEVHIVHKQAIKIKIDVSMLVGLKGENLKLQTLDGSSSVEWAEGSLLATKQPLTWYKIFMLFAVSPEKMPLVLPNIRKPNRYLLFCDYATGDLAQVSTLGLLGSTHLHFFLFLLEICFLVSTLPPCGVDTAWSVI</sequence>
<dbReference type="AlphaFoldDB" id="A0A7J7H8T3"/>
<comment type="caution">
    <text evidence="1">The sequence shown here is derived from an EMBL/GenBank/DDBJ whole genome shotgun (WGS) entry which is preliminary data.</text>
</comment>
<name>A0A7J7H8T3_CAMSI</name>
<organism evidence="1 2">
    <name type="scientific">Camellia sinensis</name>
    <name type="common">Tea plant</name>
    <name type="synonym">Thea sinensis</name>
    <dbReference type="NCBI Taxonomy" id="4442"/>
    <lineage>
        <taxon>Eukaryota</taxon>
        <taxon>Viridiplantae</taxon>
        <taxon>Streptophyta</taxon>
        <taxon>Embryophyta</taxon>
        <taxon>Tracheophyta</taxon>
        <taxon>Spermatophyta</taxon>
        <taxon>Magnoliopsida</taxon>
        <taxon>eudicotyledons</taxon>
        <taxon>Gunneridae</taxon>
        <taxon>Pentapetalae</taxon>
        <taxon>asterids</taxon>
        <taxon>Ericales</taxon>
        <taxon>Theaceae</taxon>
        <taxon>Camellia</taxon>
    </lineage>
</organism>